<dbReference type="AlphaFoldDB" id="A0A645CJ94"/>
<dbReference type="EMBL" id="VSSQ01027632">
    <property type="protein sequence ID" value="MPM76978.1"/>
    <property type="molecule type" value="Genomic_DNA"/>
</dbReference>
<sequence>MVAVEYSGCLLRGGVGTGIGFGQRERADFFTFRHWSEVFLFLLLSAVLQDRHCGKRNMRRIHGARRETCLGHLFDAEYIAEIVAIRAAVSFRERYGEEVVFSEFFERFEREAVLLIGFRGNGSYLIFGEILHQSTNHFLLFSEIEIHYTLFLHKNFFR</sequence>
<proteinExistence type="predicted"/>
<organism evidence="1">
    <name type="scientific">bioreactor metagenome</name>
    <dbReference type="NCBI Taxonomy" id="1076179"/>
    <lineage>
        <taxon>unclassified sequences</taxon>
        <taxon>metagenomes</taxon>
        <taxon>ecological metagenomes</taxon>
    </lineage>
</organism>
<reference evidence="1" key="1">
    <citation type="submission" date="2019-08" db="EMBL/GenBank/DDBJ databases">
        <authorList>
            <person name="Kucharzyk K."/>
            <person name="Murdoch R.W."/>
            <person name="Higgins S."/>
            <person name="Loffler F."/>
        </authorList>
    </citation>
    <scope>NUCLEOTIDE SEQUENCE</scope>
</reference>
<accession>A0A645CJ94</accession>
<comment type="caution">
    <text evidence="1">The sequence shown here is derived from an EMBL/GenBank/DDBJ whole genome shotgun (WGS) entry which is preliminary data.</text>
</comment>
<evidence type="ECO:0000313" key="1">
    <source>
        <dbReference type="EMBL" id="MPM76978.1"/>
    </source>
</evidence>
<name>A0A645CJ94_9ZZZZ</name>
<gene>
    <name evidence="1" type="ORF">SDC9_123977</name>
</gene>
<protein>
    <submittedName>
        <fullName evidence="1">Uncharacterized protein</fullName>
    </submittedName>
</protein>